<dbReference type="PANTHER" id="PTHR36214:SF5">
    <property type="entry name" value="ACETYL-COA DECARBONYLASE_SYNTHASE COMPLEX SUBUNIT DELTA"/>
    <property type="match status" value="1"/>
</dbReference>
<dbReference type="Gene3D" id="3.20.20.20">
    <property type="entry name" value="Dihydropteroate synthase-like"/>
    <property type="match status" value="1"/>
</dbReference>
<dbReference type="InterPro" id="IPR051069">
    <property type="entry name" value="ACDS_complex_subunit"/>
</dbReference>
<dbReference type="AlphaFoldDB" id="A0A1G9H5K9"/>
<sequence length="315" mass="34296">MAVEKVKKSFPRKINKVTIGTGENAVEIGGHNGLPFMYDEADDLGEPVIAMDIFDQEPDKWTDIYKDSIGRDVIEDPVSWAEKAEELGVDLLSLRLTRHAAEEDPASPEECAELATAVNDAVDLPLIIWGSGDEEPDNKMFPEVSQALAGEQCLIGSVTEDNYKTIAATAIADGHNIIGESPIDINICKQVNILLSDMGFPTDKIVIFTTNGALGYGIEYAYSIMERTRISSLGGDEMMAMPIIADIGPETQRAKEVKVSADDEPSWGSQEERTIAWETSTAVAYLQAGADILTMANPDAIEYIQSYIDQMTPGE</sequence>
<dbReference type="NCBIfam" id="NF003376">
    <property type="entry name" value="PRK04452.1-2"/>
    <property type="match status" value="1"/>
</dbReference>
<evidence type="ECO:0000313" key="3">
    <source>
        <dbReference type="Proteomes" id="UP000199476"/>
    </source>
</evidence>
<keyword evidence="3" id="KW-1185">Reference proteome</keyword>
<reference evidence="2 3" key="1">
    <citation type="submission" date="2016-10" db="EMBL/GenBank/DDBJ databases">
        <authorList>
            <person name="de Groot N.N."/>
        </authorList>
    </citation>
    <scope>NUCLEOTIDE SEQUENCE [LARGE SCALE GENOMIC DNA]</scope>
    <source>
        <strain evidence="2 3">SLAS-1</strain>
    </source>
</reference>
<dbReference type="Pfam" id="PF03599">
    <property type="entry name" value="CdhD"/>
    <property type="match status" value="1"/>
</dbReference>
<dbReference type="SUPFAM" id="SSF51717">
    <property type="entry name" value="Dihydropteroate synthetase-like"/>
    <property type="match status" value="1"/>
</dbReference>
<dbReference type="OrthoDB" id="148113at2"/>
<dbReference type="InterPro" id="IPR016041">
    <property type="entry name" value="Ac-CoA_synth_d_su_TIM-brl"/>
</dbReference>
<dbReference type="RefSeq" id="WP_089757602.1">
    <property type="nucleotide sequence ID" value="NZ_FNGO01000001.1"/>
</dbReference>
<dbReference type="STRING" id="321763.SAMN04488692_101103"/>
<organism evidence="2 3">
    <name type="scientific">Halarsenatibacter silvermanii</name>
    <dbReference type="NCBI Taxonomy" id="321763"/>
    <lineage>
        <taxon>Bacteria</taxon>
        <taxon>Bacillati</taxon>
        <taxon>Bacillota</taxon>
        <taxon>Clostridia</taxon>
        <taxon>Halanaerobiales</taxon>
        <taxon>Halarsenatibacteraceae</taxon>
        <taxon>Halarsenatibacter</taxon>
    </lineage>
</organism>
<feature type="domain" description="CO dehydrogenase/acetyl-CoA synthase delta subunit TIM barrel" evidence="1">
    <location>
        <begin position="16"/>
        <end position="246"/>
    </location>
</feature>
<accession>A0A1G9H5K9</accession>
<gene>
    <name evidence="2" type="ORF">SAMN04488692_101103</name>
</gene>
<proteinExistence type="predicted"/>
<name>A0A1G9H5K9_9FIRM</name>
<dbReference type="PANTHER" id="PTHR36214">
    <property type="match status" value="1"/>
</dbReference>
<evidence type="ECO:0000313" key="2">
    <source>
        <dbReference type="EMBL" id="SDL08034.1"/>
    </source>
</evidence>
<evidence type="ECO:0000259" key="1">
    <source>
        <dbReference type="Pfam" id="PF03599"/>
    </source>
</evidence>
<dbReference type="EMBL" id="FNGO01000001">
    <property type="protein sequence ID" value="SDL08034.1"/>
    <property type="molecule type" value="Genomic_DNA"/>
</dbReference>
<protein>
    <submittedName>
        <fullName evidence="2">Acetyl-CoA decarbonylase/synthase delta subunit</fullName>
    </submittedName>
</protein>
<dbReference type="InterPro" id="IPR011005">
    <property type="entry name" value="Dihydropteroate_synth-like_sf"/>
</dbReference>
<dbReference type="Proteomes" id="UP000199476">
    <property type="component" value="Unassembled WGS sequence"/>
</dbReference>